<dbReference type="GO" id="GO:0019867">
    <property type="term" value="C:outer membrane"/>
    <property type="evidence" value="ECO:0007669"/>
    <property type="project" value="InterPro"/>
</dbReference>
<comment type="caution">
    <text evidence="8">The sequence shown here is derived from an EMBL/GenBank/DDBJ whole genome shotgun (WGS) entry which is preliminary data.</text>
</comment>
<dbReference type="PRINTS" id="PR00811">
    <property type="entry name" value="BCTERIALGSPD"/>
</dbReference>
<dbReference type="GO" id="GO:0015627">
    <property type="term" value="C:type II protein secretion system complex"/>
    <property type="evidence" value="ECO:0007669"/>
    <property type="project" value="TreeGrafter"/>
</dbReference>
<evidence type="ECO:0000256" key="2">
    <source>
        <dbReference type="ARBA" id="ARBA00023136"/>
    </source>
</evidence>
<dbReference type="InterPro" id="IPR019734">
    <property type="entry name" value="TPR_rpt"/>
</dbReference>
<dbReference type="Proteomes" id="UP000587070">
    <property type="component" value="Unassembled WGS sequence"/>
</dbReference>
<dbReference type="Pfam" id="PF00263">
    <property type="entry name" value="Secretin"/>
    <property type="match status" value="1"/>
</dbReference>
<dbReference type="Gene3D" id="1.25.40.10">
    <property type="entry name" value="Tetratricopeptide repeat domain"/>
    <property type="match status" value="1"/>
</dbReference>
<dbReference type="RefSeq" id="WP_184415295.1">
    <property type="nucleotide sequence ID" value="NZ_JACIGE010000020.1"/>
</dbReference>
<keyword evidence="1" id="KW-0813">Transport</keyword>
<dbReference type="InterPro" id="IPR001775">
    <property type="entry name" value="GspD/PilQ"/>
</dbReference>
<proteinExistence type="inferred from homology"/>
<dbReference type="SMART" id="SM00965">
    <property type="entry name" value="STN"/>
    <property type="match status" value="1"/>
</dbReference>
<dbReference type="PANTHER" id="PTHR30332:SF17">
    <property type="entry name" value="TYPE IV PILIATION SYSTEM PROTEIN DR_0774-RELATED"/>
    <property type="match status" value="1"/>
</dbReference>
<feature type="domain" description="Secretin/TonB short N-terminal" evidence="7">
    <location>
        <begin position="218"/>
        <end position="269"/>
    </location>
</feature>
<keyword evidence="9" id="KW-1185">Reference proteome</keyword>
<evidence type="ECO:0000313" key="8">
    <source>
        <dbReference type="EMBL" id="MBB4249141.1"/>
    </source>
</evidence>
<keyword evidence="4" id="KW-0802">TPR repeat</keyword>
<dbReference type="InterPro" id="IPR050810">
    <property type="entry name" value="Bact_Secretion_Sys_Channel"/>
</dbReference>
<evidence type="ECO:0000256" key="1">
    <source>
        <dbReference type="ARBA" id="ARBA00022448"/>
    </source>
</evidence>
<dbReference type="PRINTS" id="PR01032">
    <property type="entry name" value="PHAGEIV"/>
</dbReference>
<evidence type="ECO:0000256" key="4">
    <source>
        <dbReference type="PROSITE-ProRule" id="PRU00339"/>
    </source>
</evidence>
<evidence type="ECO:0000256" key="5">
    <source>
        <dbReference type="RuleBase" id="RU004003"/>
    </source>
</evidence>
<keyword evidence="2" id="KW-0472">Membrane</keyword>
<dbReference type="InterPro" id="IPR004846">
    <property type="entry name" value="T2SS/T3SS_dom"/>
</dbReference>
<feature type="region of interest" description="Disordered" evidence="6">
    <location>
        <begin position="582"/>
        <end position="636"/>
    </location>
</feature>
<feature type="compositionally biased region" description="Polar residues" evidence="6">
    <location>
        <begin position="593"/>
        <end position="603"/>
    </location>
</feature>
<organism evidence="8 9">
    <name type="scientific">Rhodocyclus tenuis</name>
    <name type="common">Rhodospirillum tenue</name>
    <dbReference type="NCBI Taxonomy" id="1066"/>
    <lineage>
        <taxon>Bacteria</taxon>
        <taxon>Pseudomonadati</taxon>
        <taxon>Pseudomonadota</taxon>
        <taxon>Betaproteobacteria</taxon>
        <taxon>Rhodocyclales</taxon>
        <taxon>Rhodocyclaceae</taxon>
        <taxon>Rhodocyclus</taxon>
    </lineage>
</organism>
<dbReference type="PROSITE" id="PS50005">
    <property type="entry name" value="TPR"/>
    <property type="match status" value="1"/>
</dbReference>
<reference evidence="8 9" key="1">
    <citation type="submission" date="2020-08" db="EMBL/GenBank/DDBJ databases">
        <title>Genome sequencing of Purple Non-Sulfur Bacteria from various extreme environments.</title>
        <authorList>
            <person name="Mayer M."/>
        </authorList>
    </citation>
    <scope>NUCLEOTIDE SEQUENCE [LARGE SCALE GENOMIC DNA]</scope>
    <source>
        <strain evidence="8 9">2761</strain>
    </source>
</reference>
<keyword evidence="3" id="KW-0998">Cell outer membrane</keyword>
<dbReference type="PANTHER" id="PTHR30332">
    <property type="entry name" value="PROBABLE GENERAL SECRETION PATHWAY PROTEIN D"/>
    <property type="match status" value="1"/>
</dbReference>
<dbReference type="AlphaFoldDB" id="A0A840GCE6"/>
<dbReference type="Gene3D" id="3.30.1370.130">
    <property type="match status" value="1"/>
</dbReference>
<evidence type="ECO:0000256" key="6">
    <source>
        <dbReference type="SAM" id="MobiDB-lite"/>
    </source>
</evidence>
<evidence type="ECO:0000259" key="7">
    <source>
        <dbReference type="SMART" id="SM00965"/>
    </source>
</evidence>
<feature type="repeat" description="TPR" evidence="4">
    <location>
        <begin position="79"/>
        <end position="112"/>
    </location>
</feature>
<comment type="similarity">
    <text evidence="5">Belongs to the bacterial secretin family.</text>
</comment>
<dbReference type="SUPFAM" id="SSF48452">
    <property type="entry name" value="TPR-like"/>
    <property type="match status" value="1"/>
</dbReference>
<sequence>MQLTTFPAAVRQRCLLFLVMFSVALLAGCGGMFAYREGVSLIEQNQPEAGLQKLEEAVRKEPRNAEYRLALTRQRAVQVAKWVAAGDMARKEGRLDEADAAYARALMLDPGAAQARQGLGAGAMLRRHRASLLDAESRLRQGGEAAQADALARVRAVLAENPWHKEALELKARIEAIAPPQRSSDLRLTEAFRKPVSLQFRDAPVRAVFDVIAIESGLNFVFDPEVRPDQKVTIVVRNTSVEEAVRMILTTSQLEQKVLGGNSVLIYPNSPQKQREYQTLVVRTFYVANADVKIIANTLKTIARIRDMVVDERLGLIIARDSPDAIRMADRLVALQDLSDPEVMLEVEIMEVKRSRLMELGVQWPNQLSLSPLQTPGAPLTLAQLRAINSNTTQVTVGSVAINAYRTDQDGTLLANPSIRVRNKEKAKVLIGDRVPVITTTSTSTGFVAESVNYLDVGLKLEVEPNVHLDEEVAIKVGLEVSSLTKEVTSKAGTLAYQVGTRGANTVLRLRDGETQVLAGLISDEERATANKLPGLGDLPILGRLFGSQKDDGQRSELLLSITPRILRSIRRQDLSVAEFESGTEASLGAPSLQMTTTTVSSDAQAPVPLQPPAAPTGAESAPANLNAPLTEMPVQ</sequence>
<gene>
    <name evidence="8" type="ORF">GGD90_003545</name>
</gene>
<protein>
    <submittedName>
        <fullName evidence="8">General secretion pathway protein D</fullName>
    </submittedName>
</protein>
<accession>A0A840GCE6</accession>
<evidence type="ECO:0000313" key="9">
    <source>
        <dbReference type="Proteomes" id="UP000587070"/>
    </source>
</evidence>
<name>A0A840GCE6_RHOTE</name>
<dbReference type="InterPro" id="IPR011662">
    <property type="entry name" value="Secretin/TonB_short_N"/>
</dbReference>
<dbReference type="GO" id="GO:0009306">
    <property type="term" value="P:protein secretion"/>
    <property type="evidence" value="ECO:0007669"/>
    <property type="project" value="InterPro"/>
</dbReference>
<dbReference type="InterPro" id="IPR011990">
    <property type="entry name" value="TPR-like_helical_dom_sf"/>
</dbReference>
<evidence type="ECO:0000256" key="3">
    <source>
        <dbReference type="ARBA" id="ARBA00023237"/>
    </source>
</evidence>
<dbReference type="Pfam" id="PF07660">
    <property type="entry name" value="STN"/>
    <property type="match status" value="1"/>
</dbReference>
<dbReference type="EMBL" id="JACIGE010000020">
    <property type="protein sequence ID" value="MBB4249141.1"/>
    <property type="molecule type" value="Genomic_DNA"/>
</dbReference>